<dbReference type="PANTHER" id="PTHR21017">
    <property type="entry name" value="NIPSNAP-RELATED"/>
    <property type="match status" value="1"/>
</dbReference>
<dbReference type="Gene3D" id="3.30.70.100">
    <property type="match status" value="2"/>
</dbReference>
<evidence type="ECO:0000259" key="2">
    <source>
        <dbReference type="Pfam" id="PF07978"/>
    </source>
</evidence>
<evidence type="ECO:0000313" key="3">
    <source>
        <dbReference type="EMBL" id="AIE93399.1"/>
    </source>
</evidence>
<dbReference type="Pfam" id="PF07978">
    <property type="entry name" value="NIPSNAP"/>
    <property type="match status" value="2"/>
</dbReference>
<dbReference type="AlphaFoldDB" id="A0A075FQ01"/>
<dbReference type="EMBL" id="KF900393">
    <property type="protein sequence ID" value="AIE93399.1"/>
    <property type="molecule type" value="Genomic_DNA"/>
</dbReference>
<proteinExistence type="inferred from homology"/>
<sequence length="211" mass="24433">MDKGDQMIHEMRTYDLKPRTVDIMGDRLREMLDGRLEYSPLGGFWYTEMGPLNQIVHIWPYDDANHRADVRSRAVADGAWPPNSTDIMVNMNSEVLIPAPFMPPLEPRKVGPIYELRIYTYGVGEIPKVLDAWSEAIEERQKYSPLVGCWYSEIGNLNRFMHMWAYESFEERGKIRAETREKGIWPPPGNTATPIAQENKILLPYDFSPLQ</sequence>
<dbReference type="InterPro" id="IPR012577">
    <property type="entry name" value="NIPSNAP"/>
</dbReference>
<name>A0A075FQ01_9EURY</name>
<accession>A0A075FQ01</accession>
<comment type="similarity">
    <text evidence="1">Belongs to the NipSnap family.</text>
</comment>
<dbReference type="PANTHER" id="PTHR21017:SF17">
    <property type="entry name" value="PROTEIN NIPSNAP"/>
    <property type="match status" value="1"/>
</dbReference>
<dbReference type="SUPFAM" id="SSF54909">
    <property type="entry name" value="Dimeric alpha+beta barrel"/>
    <property type="match status" value="2"/>
</dbReference>
<dbReference type="InterPro" id="IPR011008">
    <property type="entry name" value="Dimeric_a/b-barrel"/>
</dbReference>
<protein>
    <recommendedName>
        <fullName evidence="2">NIPSNAP domain-containing protein</fullName>
    </recommendedName>
</protein>
<dbReference type="InterPro" id="IPR051557">
    <property type="entry name" value="NipSnap_domain"/>
</dbReference>
<organism evidence="3">
    <name type="scientific">uncultured marine group II/III euryarchaeote AD1000_35_F01</name>
    <dbReference type="NCBI Taxonomy" id="1457758"/>
    <lineage>
        <taxon>Archaea</taxon>
        <taxon>Methanobacteriati</taxon>
        <taxon>Methanobacteriota</taxon>
        <taxon>environmental samples</taxon>
    </lineage>
</organism>
<reference evidence="3" key="1">
    <citation type="journal article" date="2014" name="Genome Biol. Evol.">
        <title>Pangenome evidence for extensive interdomain horizontal transfer affecting lineage core and shell genes in uncultured planktonic thaumarchaeota and euryarchaeota.</title>
        <authorList>
            <person name="Deschamps P."/>
            <person name="Zivanovic Y."/>
            <person name="Moreira D."/>
            <person name="Rodriguez-Valera F."/>
            <person name="Lopez-Garcia P."/>
        </authorList>
    </citation>
    <scope>NUCLEOTIDE SEQUENCE</scope>
</reference>
<feature type="domain" description="NIPSNAP" evidence="2">
    <location>
        <begin position="10"/>
        <end position="103"/>
    </location>
</feature>
<feature type="domain" description="NIPSNAP" evidence="2">
    <location>
        <begin position="114"/>
        <end position="209"/>
    </location>
</feature>
<evidence type="ECO:0000256" key="1">
    <source>
        <dbReference type="ARBA" id="ARBA00005291"/>
    </source>
</evidence>